<evidence type="ECO:0000313" key="1">
    <source>
        <dbReference type="EMBL" id="MCV6823900.1"/>
    </source>
</evidence>
<keyword evidence="2" id="KW-1185">Reference proteome</keyword>
<dbReference type="AlphaFoldDB" id="A0AAE3IXE0"/>
<proteinExistence type="predicted"/>
<dbReference type="Proteomes" id="UP001208041">
    <property type="component" value="Unassembled WGS sequence"/>
</dbReference>
<sequence length="157" mass="17110">MMKVILGIVIGAAVVGGVYYWQTKPEPTPAERIEKALNDAGDAAKEAQEALKDGATMAGKDLQAKMEETAAEFAESIGMTVEQMSAEVTGLVEKWEQEGILTENGFDYNKATDAVNDSTLAQDTKDQIDALLEQIRDTPEVFEQKWKEIGALLKAEN</sequence>
<reference evidence="1" key="1">
    <citation type="submission" date="2022-10" db="EMBL/GenBank/DDBJ databases">
        <authorList>
            <person name="Yue Y."/>
        </authorList>
    </citation>
    <scope>NUCLEOTIDE SEQUENCE</scope>
    <source>
        <strain evidence="1">Z654</strain>
    </source>
</reference>
<dbReference type="EMBL" id="JAOYFC010000001">
    <property type="protein sequence ID" value="MCV6823900.1"/>
    <property type="molecule type" value="Genomic_DNA"/>
</dbReference>
<name>A0AAE3IXE0_9RHOB</name>
<accession>A0AAE3IXE0</accession>
<comment type="caution">
    <text evidence="1">The sequence shown here is derived from an EMBL/GenBank/DDBJ whole genome shotgun (WGS) entry which is preliminary data.</text>
</comment>
<dbReference type="RefSeq" id="WP_263952728.1">
    <property type="nucleotide sequence ID" value="NZ_JAOYFC010000001.1"/>
</dbReference>
<evidence type="ECO:0000313" key="2">
    <source>
        <dbReference type="Proteomes" id="UP001208041"/>
    </source>
</evidence>
<organism evidence="1 2">
    <name type="scientific">Halocynthiibacter halioticoli</name>
    <dbReference type="NCBI Taxonomy" id="2986804"/>
    <lineage>
        <taxon>Bacteria</taxon>
        <taxon>Pseudomonadati</taxon>
        <taxon>Pseudomonadota</taxon>
        <taxon>Alphaproteobacteria</taxon>
        <taxon>Rhodobacterales</taxon>
        <taxon>Paracoccaceae</taxon>
        <taxon>Halocynthiibacter</taxon>
    </lineage>
</organism>
<gene>
    <name evidence="1" type="ORF">OH136_04960</name>
</gene>
<protein>
    <submittedName>
        <fullName evidence="1">Uncharacterized protein</fullName>
    </submittedName>
</protein>